<dbReference type="InterPro" id="IPR000152">
    <property type="entry name" value="EGF-type_Asp/Asn_hydroxyl_site"/>
</dbReference>
<dbReference type="PROSITE" id="PS01186">
    <property type="entry name" value="EGF_2"/>
    <property type="match status" value="3"/>
</dbReference>
<feature type="compositionally biased region" description="Pro residues" evidence="8">
    <location>
        <begin position="447"/>
        <end position="477"/>
    </location>
</feature>
<dbReference type="PROSITE" id="PS00022">
    <property type="entry name" value="EGF_1"/>
    <property type="match status" value="1"/>
</dbReference>
<evidence type="ECO:0000256" key="8">
    <source>
        <dbReference type="SAM" id="MobiDB-lite"/>
    </source>
</evidence>
<dbReference type="Pfam" id="PF00629">
    <property type="entry name" value="MAM"/>
    <property type="match status" value="1"/>
</dbReference>
<dbReference type="InterPro" id="IPR018097">
    <property type="entry name" value="EGF_Ca-bd_CS"/>
</dbReference>
<dbReference type="Pfam" id="PF07645">
    <property type="entry name" value="EGF_CA"/>
    <property type="match status" value="3"/>
</dbReference>
<evidence type="ECO:0000313" key="12">
    <source>
        <dbReference type="Proteomes" id="UP001219934"/>
    </source>
</evidence>
<evidence type="ECO:0000259" key="10">
    <source>
        <dbReference type="PROSITE" id="PS50060"/>
    </source>
</evidence>
<gene>
    <name evidence="11" type="ORF">JOQ06_013206</name>
</gene>
<evidence type="ECO:0000256" key="7">
    <source>
        <dbReference type="PROSITE-ProRule" id="PRU00076"/>
    </source>
</evidence>
<keyword evidence="3" id="KW-0732">Signal</keyword>
<name>A0AAD6FRW0_9TELE</name>
<dbReference type="InterPro" id="IPR049883">
    <property type="entry name" value="NOTCH1_EGF-like"/>
</dbReference>
<dbReference type="InterPro" id="IPR000742">
    <property type="entry name" value="EGF"/>
</dbReference>
<dbReference type="PROSITE" id="PS00010">
    <property type="entry name" value="ASX_HYDROXYL"/>
    <property type="match status" value="3"/>
</dbReference>
<evidence type="ECO:0000259" key="9">
    <source>
        <dbReference type="PROSITE" id="PS50026"/>
    </source>
</evidence>
<keyword evidence="4" id="KW-0677">Repeat</keyword>
<comment type="similarity">
    <text evidence="1">Belongs to the nephronectin family.</text>
</comment>
<dbReference type="PANTHER" id="PTHR24050">
    <property type="entry name" value="PA14 DOMAIN-CONTAINING PROTEIN"/>
    <property type="match status" value="1"/>
</dbReference>
<evidence type="ECO:0000256" key="2">
    <source>
        <dbReference type="ARBA" id="ARBA00022536"/>
    </source>
</evidence>
<dbReference type="InterPro" id="IPR009030">
    <property type="entry name" value="Growth_fac_rcpt_cys_sf"/>
</dbReference>
<dbReference type="FunFam" id="2.10.25.10:FF:000187">
    <property type="entry name" value="nephronectin isoform X1"/>
    <property type="match status" value="1"/>
</dbReference>
<feature type="region of interest" description="Disordered" evidence="8">
    <location>
        <begin position="381"/>
        <end position="409"/>
    </location>
</feature>
<sequence>MASSSGLCRYEARVDCCWGWTRRSWGHCQPLLALTHRVAGIRCQPQAVCQPGCKHGDCVGPNKCKCHPGFTGKTCNQEEALDYLTPPVWASHLPIFRPVDHQPVRVVMEDVPQKFIYRTVNTPEGLSTSAIAQLSSVLRPRRAVSRWSVCYLSVFPPLCVLAPSCLFLSSRGGPGCVWHVLMLTELPLSENGLSVLLSTYAVSLSVSADLNECGLKPRPCKHRCMNTYGSYKCYCQNGYMQMLDGTCGNARTCGMANCQYGCEVLKGEVRCQCPSPGLQLAPDGRTCVDVDECAAGIAVCPRFRKCINTFGSYICKCHEGFDLQYINGKYQCIDVDECSLGRSHCSGFASCYNTPGSYKCKCKDGYRGMGHDCKPIPKVAIDPPRPGKLPPNHHNRLPDTDQRRTTTTVRPPVTQRRVFPPFIPTRKPFIPTRKPFIPTRKPFIPTRKPPAPTRKPYIPPIRPVPPTRSPPTPPPVTPVDNTIQKEVTKQRGDVHIPRNHDRNTVLGVDFDIELGNTADEAKDDPESGYLSCSFDDGLCGWIRDKDGDLHWETTPDPSGGRYLTIPEVGNKRTGRGARLVLPLTPPWNDGNLCLSFRHKLAGHHVGMLQVFVKKGKQYSPAVWGRTGGNGWRHTQITLWGTGLESVILKGERGRGRSGEMAVDDITLRKGSCTEEHNLRRL</sequence>
<dbReference type="GO" id="GO:0030855">
    <property type="term" value="P:epithelial cell differentiation"/>
    <property type="evidence" value="ECO:0007669"/>
    <property type="project" value="UniProtKB-ARBA"/>
</dbReference>
<dbReference type="PROSITE" id="PS50060">
    <property type="entry name" value="MAM_2"/>
    <property type="match status" value="1"/>
</dbReference>
<dbReference type="FunFam" id="2.10.25.10:FF:000038">
    <property type="entry name" value="Fibrillin 2"/>
    <property type="match status" value="1"/>
</dbReference>
<dbReference type="InterPro" id="IPR052235">
    <property type="entry name" value="Nephronectin_domain"/>
</dbReference>
<feature type="domain" description="EGF-like" evidence="9">
    <location>
        <begin position="209"/>
        <end position="248"/>
    </location>
</feature>
<dbReference type="InterPro" id="IPR000998">
    <property type="entry name" value="MAM_dom"/>
</dbReference>
<dbReference type="Proteomes" id="UP001219934">
    <property type="component" value="Unassembled WGS sequence"/>
</dbReference>
<evidence type="ECO:0000256" key="5">
    <source>
        <dbReference type="ARBA" id="ARBA00022889"/>
    </source>
</evidence>
<evidence type="ECO:0000256" key="1">
    <source>
        <dbReference type="ARBA" id="ARBA00009738"/>
    </source>
</evidence>
<dbReference type="SUPFAM" id="SSF57196">
    <property type="entry name" value="EGF/Laminin"/>
    <property type="match status" value="1"/>
</dbReference>
<feature type="domain" description="EGF-like" evidence="9">
    <location>
        <begin position="334"/>
        <end position="374"/>
    </location>
</feature>
<feature type="domain" description="MAM" evidence="10">
    <location>
        <begin position="530"/>
        <end position="674"/>
    </location>
</feature>
<dbReference type="Gene3D" id="2.10.25.10">
    <property type="entry name" value="Laminin"/>
    <property type="match status" value="5"/>
</dbReference>
<dbReference type="PANTHER" id="PTHR24050:SF19">
    <property type="entry name" value="NEPHRONECTIN"/>
    <property type="match status" value="1"/>
</dbReference>
<dbReference type="EMBL" id="JAPTMU010000004">
    <property type="protein sequence ID" value="KAJ4944663.1"/>
    <property type="molecule type" value="Genomic_DNA"/>
</dbReference>
<dbReference type="FunFam" id="2.10.25.10:FF:000184">
    <property type="entry name" value="nephronectin isoform X2"/>
    <property type="match status" value="1"/>
</dbReference>
<dbReference type="PROSITE" id="PS01187">
    <property type="entry name" value="EGF_CA"/>
    <property type="match status" value="1"/>
</dbReference>
<evidence type="ECO:0008006" key="13">
    <source>
        <dbReference type="Google" id="ProtNLM"/>
    </source>
</evidence>
<dbReference type="CDD" id="cd06263">
    <property type="entry name" value="MAM"/>
    <property type="match status" value="1"/>
</dbReference>
<accession>A0AAD6FRW0</accession>
<dbReference type="SMART" id="SM00181">
    <property type="entry name" value="EGF"/>
    <property type="match status" value="5"/>
</dbReference>
<evidence type="ECO:0000256" key="4">
    <source>
        <dbReference type="ARBA" id="ARBA00022737"/>
    </source>
</evidence>
<comment type="caution">
    <text evidence="11">The sequence shown here is derived from an EMBL/GenBank/DDBJ whole genome shotgun (WGS) entry which is preliminary data.</text>
</comment>
<keyword evidence="5" id="KW-0130">Cell adhesion</keyword>
<keyword evidence="2 7" id="KW-0245">EGF-like domain</keyword>
<evidence type="ECO:0000313" key="11">
    <source>
        <dbReference type="EMBL" id="KAJ4944663.1"/>
    </source>
</evidence>
<dbReference type="Gene3D" id="2.60.120.200">
    <property type="match status" value="1"/>
</dbReference>
<dbReference type="GO" id="GO:0005509">
    <property type="term" value="F:calcium ion binding"/>
    <property type="evidence" value="ECO:0007669"/>
    <property type="project" value="InterPro"/>
</dbReference>
<keyword evidence="12" id="KW-1185">Reference proteome</keyword>
<dbReference type="SMART" id="SM00137">
    <property type="entry name" value="MAM"/>
    <property type="match status" value="1"/>
</dbReference>
<comment type="caution">
    <text evidence="7">Lacks conserved residue(s) required for the propagation of feature annotation.</text>
</comment>
<dbReference type="CDD" id="cd00054">
    <property type="entry name" value="EGF_CA"/>
    <property type="match status" value="2"/>
</dbReference>
<dbReference type="AlphaFoldDB" id="A0AAD6FRW0"/>
<dbReference type="SMART" id="SM00179">
    <property type="entry name" value="EGF_CA"/>
    <property type="match status" value="3"/>
</dbReference>
<keyword evidence="6" id="KW-1015">Disulfide bond</keyword>
<proteinExistence type="inferred from homology"/>
<organism evidence="11 12">
    <name type="scientific">Pogonophryne albipinna</name>
    <dbReference type="NCBI Taxonomy" id="1090488"/>
    <lineage>
        <taxon>Eukaryota</taxon>
        <taxon>Metazoa</taxon>
        <taxon>Chordata</taxon>
        <taxon>Craniata</taxon>
        <taxon>Vertebrata</taxon>
        <taxon>Euteleostomi</taxon>
        <taxon>Actinopterygii</taxon>
        <taxon>Neopterygii</taxon>
        <taxon>Teleostei</taxon>
        <taxon>Neoteleostei</taxon>
        <taxon>Acanthomorphata</taxon>
        <taxon>Eupercaria</taxon>
        <taxon>Perciformes</taxon>
        <taxon>Notothenioidei</taxon>
        <taxon>Pogonophryne</taxon>
    </lineage>
</organism>
<dbReference type="GO" id="GO:0007155">
    <property type="term" value="P:cell adhesion"/>
    <property type="evidence" value="ECO:0007669"/>
    <property type="project" value="UniProtKB-KW"/>
</dbReference>
<evidence type="ECO:0000256" key="3">
    <source>
        <dbReference type="ARBA" id="ARBA00022729"/>
    </source>
</evidence>
<dbReference type="InterPro" id="IPR001881">
    <property type="entry name" value="EGF-like_Ca-bd_dom"/>
</dbReference>
<dbReference type="GO" id="GO:0005576">
    <property type="term" value="C:extracellular region"/>
    <property type="evidence" value="ECO:0007669"/>
    <property type="project" value="UniProtKB-SubCell"/>
</dbReference>
<feature type="domain" description="EGF-like" evidence="9">
    <location>
        <begin position="289"/>
        <end position="327"/>
    </location>
</feature>
<dbReference type="SUPFAM" id="SSF49899">
    <property type="entry name" value="Concanavalin A-like lectins/glucanases"/>
    <property type="match status" value="1"/>
</dbReference>
<feature type="region of interest" description="Disordered" evidence="8">
    <location>
        <begin position="422"/>
        <end position="479"/>
    </location>
</feature>
<protein>
    <recommendedName>
        <fullName evidence="13">Nephronectin a</fullName>
    </recommendedName>
</protein>
<reference evidence="11" key="1">
    <citation type="submission" date="2022-11" db="EMBL/GenBank/DDBJ databases">
        <title>Chromosome-level genome of Pogonophryne albipinna.</title>
        <authorList>
            <person name="Jo E."/>
        </authorList>
    </citation>
    <scope>NUCLEOTIDE SEQUENCE</scope>
    <source>
        <strain evidence="11">SGF0006</strain>
        <tissue evidence="11">Muscle</tissue>
    </source>
</reference>
<dbReference type="InterPro" id="IPR013320">
    <property type="entry name" value="ConA-like_dom_sf"/>
</dbReference>
<dbReference type="GO" id="GO:0016020">
    <property type="term" value="C:membrane"/>
    <property type="evidence" value="ECO:0007669"/>
    <property type="project" value="InterPro"/>
</dbReference>
<dbReference type="PROSITE" id="PS50026">
    <property type="entry name" value="EGF_3"/>
    <property type="match status" value="3"/>
</dbReference>
<dbReference type="SUPFAM" id="SSF57184">
    <property type="entry name" value="Growth factor receptor domain"/>
    <property type="match status" value="1"/>
</dbReference>
<evidence type="ECO:0000256" key="6">
    <source>
        <dbReference type="ARBA" id="ARBA00023157"/>
    </source>
</evidence>